<sequence length="255" mass="29128">MQNNNSTPSIPVLYARALAFYLGIVMALLVFMPLSLPLALVRYPLRYHIMTRFAHFFLWWLEKTCQLTYEVQGLENIPKDKPVIVLSKHQSAWETIAYAKILPFMQVWVLKKELLWIPLFGWGLATMRPIAIERSNVRRSLEQIIEQGRKRLVSGISVIIFPEGTRVAPTERGRYTVSGALLAEKSGFPVLPIAHNAGVYWQRQGFLKYPGKIQVHIGTLIKTEGKTAKVINTQAEEWIENEMPKLVTTLPTETN</sequence>
<dbReference type="GO" id="GO:0006654">
    <property type="term" value="P:phosphatidic acid biosynthetic process"/>
    <property type="evidence" value="ECO:0007669"/>
    <property type="project" value="TreeGrafter"/>
</dbReference>
<dbReference type="Proteomes" id="UP000005744">
    <property type="component" value="Unassembled WGS sequence"/>
</dbReference>
<name>I3CI40_9GAMM</name>
<evidence type="ECO:0000313" key="7">
    <source>
        <dbReference type="Proteomes" id="UP000005744"/>
    </source>
</evidence>
<dbReference type="OrthoDB" id="9812274at2"/>
<keyword evidence="3 6" id="KW-0012">Acyltransferase</keyword>
<dbReference type="HOGENOM" id="CLU_027938_5_0_6"/>
<dbReference type="PANTHER" id="PTHR10434">
    <property type="entry name" value="1-ACYL-SN-GLYCEROL-3-PHOSPHATE ACYLTRANSFERASE"/>
    <property type="match status" value="1"/>
</dbReference>
<dbReference type="GO" id="GO:0003841">
    <property type="term" value="F:1-acylglycerol-3-phosphate O-acyltransferase activity"/>
    <property type="evidence" value="ECO:0007669"/>
    <property type="project" value="TreeGrafter"/>
</dbReference>
<keyword evidence="2 6" id="KW-0808">Transferase</keyword>
<evidence type="ECO:0000256" key="1">
    <source>
        <dbReference type="ARBA" id="ARBA00005189"/>
    </source>
</evidence>
<feature type="domain" description="Phospholipid/glycerol acyltransferase" evidence="5">
    <location>
        <begin position="83"/>
        <end position="198"/>
    </location>
</feature>
<comment type="pathway">
    <text evidence="1">Lipid metabolism.</text>
</comment>
<evidence type="ECO:0000313" key="6">
    <source>
        <dbReference type="EMBL" id="EIJ43283.1"/>
    </source>
</evidence>
<evidence type="ECO:0000259" key="5">
    <source>
        <dbReference type="SMART" id="SM00563"/>
    </source>
</evidence>
<dbReference type="AlphaFoldDB" id="I3CI40"/>
<keyword evidence="4" id="KW-0812">Transmembrane</keyword>
<keyword evidence="4" id="KW-1133">Transmembrane helix</keyword>
<organism evidence="6 7">
    <name type="scientific">Beggiatoa alba B18LD</name>
    <dbReference type="NCBI Taxonomy" id="395493"/>
    <lineage>
        <taxon>Bacteria</taxon>
        <taxon>Pseudomonadati</taxon>
        <taxon>Pseudomonadota</taxon>
        <taxon>Gammaproteobacteria</taxon>
        <taxon>Thiotrichales</taxon>
        <taxon>Thiotrichaceae</taxon>
        <taxon>Beggiatoa</taxon>
    </lineage>
</organism>
<evidence type="ECO:0000256" key="4">
    <source>
        <dbReference type="SAM" id="Phobius"/>
    </source>
</evidence>
<dbReference type="InterPro" id="IPR002123">
    <property type="entry name" value="Plipid/glycerol_acylTrfase"/>
</dbReference>
<keyword evidence="4" id="KW-0472">Membrane</keyword>
<dbReference type="STRING" id="395493.BegalDRAFT_2432"/>
<dbReference type="SUPFAM" id="SSF69593">
    <property type="entry name" value="Glycerol-3-phosphate (1)-acyltransferase"/>
    <property type="match status" value="1"/>
</dbReference>
<evidence type="ECO:0000256" key="2">
    <source>
        <dbReference type="ARBA" id="ARBA00022679"/>
    </source>
</evidence>
<evidence type="ECO:0000256" key="3">
    <source>
        <dbReference type="ARBA" id="ARBA00023315"/>
    </source>
</evidence>
<dbReference type="eggNOG" id="COG0204">
    <property type="taxonomic scope" value="Bacteria"/>
</dbReference>
<protein>
    <submittedName>
        <fullName evidence="6">1-acyl-sn-glycerol-3-phosphate acyltransferase</fullName>
    </submittedName>
</protein>
<gene>
    <name evidence="6" type="ORF">BegalDRAFT_2432</name>
</gene>
<feature type="transmembrane region" description="Helical" evidence="4">
    <location>
        <begin position="20"/>
        <end position="41"/>
    </location>
</feature>
<reference evidence="6 7" key="1">
    <citation type="submission" date="2011-11" db="EMBL/GenBank/DDBJ databases">
        <title>Improved High-Quality Draft sequence of Beggiatoa alba B18lD.</title>
        <authorList>
            <consortium name="US DOE Joint Genome Institute"/>
            <person name="Lucas S."/>
            <person name="Han J."/>
            <person name="Lapidus A."/>
            <person name="Cheng J.-F."/>
            <person name="Goodwin L."/>
            <person name="Pitluck S."/>
            <person name="Peters L."/>
            <person name="Mikhailova N."/>
            <person name="Held B."/>
            <person name="Detter J.C."/>
            <person name="Han C."/>
            <person name="Tapia R."/>
            <person name="Land M."/>
            <person name="Hauser L."/>
            <person name="Kyrpides N."/>
            <person name="Ivanova N."/>
            <person name="Pagani I."/>
            <person name="Samuel K."/>
            <person name="Teske A."/>
            <person name="Mueller J."/>
            <person name="Woyke T."/>
        </authorList>
    </citation>
    <scope>NUCLEOTIDE SEQUENCE [LARGE SCALE GENOMIC DNA]</scope>
    <source>
        <strain evidence="6 7">B18LD</strain>
    </source>
</reference>
<keyword evidence="7" id="KW-1185">Reference proteome</keyword>
<dbReference type="Pfam" id="PF01553">
    <property type="entry name" value="Acyltransferase"/>
    <property type="match status" value="1"/>
</dbReference>
<dbReference type="EMBL" id="JH600070">
    <property type="protein sequence ID" value="EIJ43283.1"/>
    <property type="molecule type" value="Genomic_DNA"/>
</dbReference>
<proteinExistence type="predicted"/>
<dbReference type="SMART" id="SM00563">
    <property type="entry name" value="PlsC"/>
    <property type="match status" value="1"/>
</dbReference>
<dbReference type="PANTHER" id="PTHR10434:SF40">
    <property type="entry name" value="1-ACYL-SN-GLYCEROL-3-PHOSPHATE ACYLTRANSFERASE"/>
    <property type="match status" value="1"/>
</dbReference>
<accession>I3CI40</accession>
<dbReference type="RefSeq" id="WP_002690343.1">
    <property type="nucleotide sequence ID" value="NZ_JH600070.1"/>
</dbReference>
<dbReference type="CDD" id="cd07989">
    <property type="entry name" value="LPLAT_AGPAT-like"/>
    <property type="match status" value="1"/>
</dbReference>